<dbReference type="Gene3D" id="3.40.50.410">
    <property type="entry name" value="von Willebrand factor, type A domain"/>
    <property type="match status" value="1"/>
</dbReference>
<dbReference type="InterPro" id="IPR039510">
    <property type="entry name" value="Vint_dom"/>
</dbReference>
<dbReference type="SUPFAM" id="SSF51294">
    <property type="entry name" value="Hedgehog/intein (Hint) domain"/>
    <property type="match status" value="1"/>
</dbReference>
<accession>A0A507AYL1</accession>
<dbReference type="SMART" id="SM00327">
    <property type="entry name" value="VWA"/>
    <property type="match status" value="1"/>
</dbReference>
<protein>
    <recommendedName>
        <fullName evidence="2">VWFA domain-containing protein</fullName>
    </recommendedName>
</protein>
<dbReference type="GeneID" id="41968753"/>
<dbReference type="AlphaFoldDB" id="A0A507AYL1"/>
<dbReference type="InterPro" id="IPR051266">
    <property type="entry name" value="CLCR"/>
</dbReference>
<dbReference type="CDD" id="cd00081">
    <property type="entry name" value="Hint"/>
    <property type="match status" value="1"/>
</dbReference>
<evidence type="ECO:0000259" key="2">
    <source>
        <dbReference type="PROSITE" id="PS50234"/>
    </source>
</evidence>
<dbReference type="PANTHER" id="PTHR10579:SF156">
    <property type="entry name" value="VWFA DOMAIN-CONTAINING PROTEIN"/>
    <property type="match status" value="1"/>
</dbReference>
<dbReference type="OrthoDB" id="10264538at2759"/>
<dbReference type="InterPro" id="IPR002035">
    <property type="entry name" value="VWF_A"/>
</dbReference>
<feature type="compositionally biased region" description="Basic and acidic residues" evidence="1">
    <location>
        <begin position="19"/>
        <end position="41"/>
    </location>
</feature>
<dbReference type="RefSeq" id="XP_030991820.1">
    <property type="nucleotide sequence ID" value="XM_031135371.1"/>
</dbReference>
<dbReference type="SUPFAM" id="SSF53300">
    <property type="entry name" value="vWA-like"/>
    <property type="match status" value="1"/>
</dbReference>
<dbReference type="PROSITE" id="PS50234">
    <property type="entry name" value="VWFA"/>
    <property type="match status" value="1"/>
</dbReference>
<organism evidence="3 4">
    <name type="scientific">Thyridium curvatum</name>
    <dbReference type="NCBI Taxonomy" id="1093900"/>
    <lineage>
        <taxon>Eukaryota</taxon>
        <taxon>Fungi</taxon>
        <taxon>Dikarya</taxon>
        <taxon>Ascomycota</taxon>
        <taxon>Pezizomycotina</taxon>
        <taxon>Sordariomycetes</taxon>
        <taxon>Sordariomycetidae</taxon>
        <taxon>Thyridiales</taxon>
        <taxon>Thyridiaceae</taxon>
        <taxon>Thyridium</taxon>
    </lineage>
</organism>
<dbReference type="Pfam" id="PF14623">
    <property type="entry name" value="Vint"/>
    <property type="match status" value="1"/>
</dbReference>
<name>A0A507AYL1_9PEZI</name>
<evidence type="ECO:0000256" key="1">
    <source>
        <dbReference type="SAM" id="MobiDB-lite"/>
    </source>
</evidence>
<dbReference type="InterPro" id="IPR032838">
    <property type="entry name" value="Vwaint_dom"/>
</dbReference>
<dbReference type="InterPro" id="IPR036844">
    <property type="entry name" value="Hint_dom_sf"/>
</dbReference>
<feature type="domain" description="VWFA" evidence="2">
    <location>
        <begin position="79"/>
        <end position="269"/>
    </location>
</feature>
<dbReference type="InParanoid" id="A0A507AYL1"/>
<reference evidence="3 4" key="1">
    <citation type="submission" date="2019-06" db="EMBL/GenBank/DDBJ databases">
        <title>Draft genome sequence of the filamentous fungus Phialemoniopsis curvata isolated from diesel fuel.</title>
        <authorList>
            <person name="Varaljay V.A."/>
            <person name="Lyon W.J."/>
            <person name="Crouch A.L."/>
            <person name="Drake C.E."/>
            <person name="Hollomon J.M."/>
            <person name="Nadeau L.J."/>
            <person name="Nunn H.S."/>
            <person name="Stevenson B.S."/>
            <person name="Bojanowski C.L."/>
            <person name="Crookes-Goodson W.J."/>
        </authorList>
    </citation>
    <scope>NUCLEOTIDE SEQUENCE [LARGE SCALE GENOMIC DNA]</scope>
    <source>
        <strain evidence="3 4">D216</strain>
    </source>
</reference>
<dbReference type="EMBL" id="SKBQ01000005">
    <property type="protein sequence ID" value="TPX10109.1"/>
    <property type="molecule type" value="Genomic_DNA"/>
</dbReference>
<feature type="region of interest" description="Disordered" evidence="1">
    <location>
        <begin position="1"/>
        <end position="41"/>
    </location>
</feature>
<dbReference type="PANTHER" id="PTHR10579">
    <property type="entry name" value="CALCIUM-ACTIVATED CHLORIDE CHANNEL REGULATOR"/>
    <property type="match status" value="1"/>
</dbReference>
<proteinExistence type="predicted"/>
<evidence type="ECO:0000313" key="3">
    <source>
        <dbReference type="EMBL" id="TPX10109.1"/>
    </source>
</evidence>
<keyword evidence="4" id="KW-1185">Reference proteome</keyword>
<evidence type="ECO:0000313" key="4">
    <source>
        <dbReference type="Proteomes" id="UP000319257"/>
    </source>
</evidence>
<sequence length="764" mass="82774">MVRIPRIWKSSSNSDEAADDKTLVENDLPMRSKDEDGTGDKELCSLQIHPLPSKEGILVKVIPPRLPANNSELKHVPCDIVLVIDVSGSMGMDAPVPGSSNDPQERNGLSVLDLTKHAARMIIETLDQRDRLGIVAFASQARAIQQLIPMNVANKKKAIKNIENLTPIDATNLWGGILEGIKLFRNGSNDGSVPALMVLTDGMPNHMSPPQGYVPKLRTMEQLPASIHTFGFGYNLRSGLLKSIAEFGGGNYSFIPDAGMIGTVFVHAVANLQTTFADKATLRLTYPSEVLLEQTTGESVELQEPVELYHDGKLARKMTISLGSLQYGQSRDIYLRYDNKPALAAQKCAEVPVMTAVLEYTQMTPEVEAVADQRSLLQDTDLPAAEIDYHVSRSMICSFLASLFPLRTDAEHEPKSWSEDLAAECSALIRAVPAAARQDPLNASLMDDLAGADPSGQVSLALSRQEYWDRWGAHYLPSLAGAHARQACNSFKDQGPLQYGRDSPLFARCRDALDAAFDNLPAPAPSNVPAQAAGRGGRRAAGGFVGGGFSISMSAYNRSSNPCFAGFCRVRLASGRSVKVERLRRGTEVVTPRGARKVAAVLKTRVKREEMVRVGGLLVTPWHPVASVVGAGEGRQWLFPVSAAEARVRYTGSIYSVLLEEDKSPDAHAIMIEGAWGVTLGHGLLHGDDVRAHEFFGDYGKVTRSLRALPASKGGVVLGGGVKRATQSSRVCGFQRPSTRVLFRNRSQRSYLTGKGMARQVVGK</sequence>
<dbReference type="STRING" id="1093900.A0A507AYL1"/>
<dbReference type="Pfam" id="PF14624">
    <property type="entry name" value="Vwaint"/>
    <property type="match status" value="1"/>
</dbReference>
<comment type="caution">
    <text evidence="3">The sequence shown here is derived from an EMBL/GenBank/DDBJ whole genome shotgun (WGS) entry which is preliminary data.</text>
</comment>
<dbReference type="Proteomes" id="UP000319257">
    <property type="component" value="Unassembled WGS sequence"/>
</dbReference>
<dbReference type="InterPro" id="IPR036465">
    <property type="entry name" value="vWFA_dom_sf"/>
</dbReference>
<gene>
    <name evidence="3" type="ORF">E0L32_001306</name>
</gene>
<dbReference type="Pfam" id="PF00092">
    <property type="entry name" value="VWA"/>
    <property type="match status" value="1"/>
</dbReference>